<evidence type="ECO:0000313" key="33">
    <source>
        <dbReference type="EMBL" id="CAD7241049.1"/>
    </source>
</evidence>
<evidence type="ECO:0000256" key="20">
    <source>
        <dbReference type="ARBA" id="ARBA00023180"/>
    </source>
</evidence>
<evidence type="ECO:0000256" key="15">
    <source>
        <dbReference type="ARBA" id="ARBA00023018"/>
    </source>
</evidence>
<keyword evidence="21" id="KW-0628">Postsynaptic cell membrane</keyword>
<keyword evidence="9" id="KW-0479">Metal-binding</keyword>
<evidence type="ECO:0000256" key="7">
    <source>
        <dbReference type="ARBA" id="ARBA00022553"/>
    </source>
</evidence>
<dbReference type="FunFam" id="3.40.190.10:FF:000009">
    <property type="entry name" value="Putative glutamate receptor ionotropic NMDA 2B"/>
    <property type="match status" value="1"/>
</dbReference>
<evidence type="ECO:0000256" key="28">
    <source>
        <dbReference type="PIRSR" id="PIRSR601508-2"/>
    </source>
</evidence>
<evidence type="ECO:0000256" key="10">
    <source>
        <dbReference type="ARBA" id="ARBA00022729"/>
    </source>
</evidence>
<dbReference type="Gene3D" id="3.40.190.10">
    <property type="entry name" value="Periplasmic binding protein-like II"/>
    <property type="match status" value="2"/>
</dbReference>
<dbReference type="FunFam" id="3.40.190.10:FF:000010">
    <property type="entry name" value="glutamate receptor ionotropic, NMDA 1 isoform X1"/>
    <property type="match status" value="1"/>
</dbReference>
<dbReference type="GO" id="GO:0045211">
    <property type="term" value="C:postsynaptic membrane"/>
    <property type="evidence" value="ECO:0007669"/>
    <property type="project" value="UniProtKB-SubCell"/>
</dbReference>
<evidence type="ECO:0000256" key="3">
    <source>
        <dbReference type="ARBA" id="ARBA00011106"/>
    </source>
</evidence>
<dbReference type="InterPro" id="IPR019594">
    <property type="entry name" value="Glu/Gly-bd"/>
</dbReference>
<evidence type="ECO:0000256" key="14">
    <source>
        <dbReference type="ARBA" id="ARBA00022989"/>
    </source>
</evidence>
<dbReference type="EMBL" id="LR899606">
    <property type="protein sequence ID" value="CAD7241049.1"/>
    <property type="molecule type" value="Genomic_DNA"/>
</dbReference>
<keyword evidence="23" id="KW-0407">Ion channel</keyword>
<feature type="domain" description="Ionotropic glutamate receptor L-glutamate and glycine-binding" evidence="32">
    <location>
        <begin position="615"/>
        <end position="693"/>
    </location>
</feature>
<dbReference type="InterPro" id="IPR001828">
    <property type="entry name" value="ANF_lig-bd_rcpt"/>
</dbReference>
<protein>
    <recommendedName>
        <fullName evidence="4">Glutamate [NMDA] receptor subunit 1</fullName>
    </recommendedName>
</protein>
<dbReference type="InterPro" id="IPR049873">
    <property type="entry name" value="NMDA1-like_N"/>
</dbReference>
<evidence type="ECO:0000256" key="1">
    <source>
        <dbReference type="ARBA" id="ARBA00004651"/>
    </source>
</evidence>
<dbReference type="InterPro" id="IPR015683">
    <property type="entry name" value="Ionotropic_Glu_rcpt"/>
</dbReference>
<feature type="binding site" evidence="27">
    <location>
        <position position="709"/>
    </location>
    <ligand>
        <name>L-glutamate</name>
        <dbReference type="ChEBI" id="CHEBI:29985"/>
    </ligand>
</feature>
<proteinExistence type="inferred from homology"/>
<keyword evidence="7" id="KW-0597">Phosphoprotein</keyword>
<feature type="transmembrane region" description="Helical" evidence="30">
    <location>
        <begin position="751"/>
        <end position="771"/>
    </location>
</feature>
<organism evidence="33">
    <name type="scientific">Darwinula stevensoni</name>
    <dbReference type="NCBI Taxonomy" id="69355"/>
    <lineage>
        <taxon>Eukaryota</taxon>
        <taxon>Metazoa</taxon>
        <taxon>Ecdysozoa</taxon>
        <taxon>Arthropoda</taxon>
        <taxon>Crustacea</taxon>
        <taxon>Oligostraca</taxon>
        <taxon>Ostracoda</taxon>
        <taxon>Podocopa</taxon>
        <taxon>Podocopida</taxon>
        <taxon>Darwinulocopina</taxon>
        <taxon>Darwinuloidea</taxon>
        <taxon>Darwinulidae</taxon>
        <taxon>Darwinula</taxon>
    </lineage>
</organism>
<sequence length="1072" mass="120529">MRTRRRKRGGRGEIDMDDVTGSPPFLFSVGHLGDRGRSWFLPSSLPPVLFLDPSSPSLRTTCMGSPTRRTVRIRPDPLLRFQRSDLVWIGWRRDENERDSVREWTMMKMAWMVPVLVLLSFFPVKSENSTNSNPELYHLGCVLSDEEYVRHFSQVLQDLNFNKTGGEAGVLPGVTLYSAVMLMNPNPIRTALDICAKLIKEKVYAIVVSHPSMGELSPAAVSYTAGFYHIPVIGISSRDSAFSDKNIHVSFLRTVPPYSHQADVWVQLLVYLGYNQVRRAGNPFLVVSSTLRVQFLSSDCDLELFIFLSNQVLVIQSSDTDGRAILGRFQSLAHNLEDETDIKVGCLLLDDEKGGIEAVIEYEAGHHDFKKHLLEAKSAQARVILLYASRKDAENLFRDAVALEMTTEGYVWIVSEQALEAQDVPEGILGLRLINAANEKAHINDSLFVLSMALKDMYFNNESIADAPDDCDNAGEAWETGDTFFRQKQELIDGYTGKVAFDENGDRMNAEYEVVNVQSGGHSVPVGNYKYSREEGKMVLKVDEESITWPGPSRQKPEGKYLPTFLQVLTIREKPFVYARPIRLDIGEECKDDELVCPEYKTPPPQENSFLQGLPLTNDTGVLSYCCRGYCMDLLRELSHRINFTFSLKLSPDGVFGSNVFNNNTGASRDHHFLRLEIPGKKEWTGLIGELVTERADMIVAPLTINPERAQVIDFSKPFKYQGIAILEKRASFPSVHFRLHFVETAIVWNFNLWILVMVSVHVVALVLYLLDRFSPFGRFRVPNTEEMGEDALNLSSAIWFAWGVLLNSGIGEGTPRSFSARVLGMVWAGFAMIIVASYTANLAAFLVLDRPKSSLSGINDARLRNPMENFTYATVKGSAVDMYFRRQVELSNMYRTMEGNNYDTAEEAIDSVKEGRLNAFIWDSSRLEFEAARDCRLITAGELFGRSGYAVGLRKGSPWTDRVTLAILDFHERGLMEDLDDIWVMKGIEGSECGVEEKAPATLKLRNMAGVFMLVAAGIVGGVGLIIIEIIYKKHAIKKQHRMDLARSSVEKWRSFVEVGSVFRQKISYST</sequence>
<evidence type="ECO:0000256" key="8">
    <source>
        <dbReference type="ARBA" id="ARBA00022692"/>
    </source>
</evidence>
<dbReference type="SMART" id="SM00079">
    <property type="entry name" value="PBPe"/>
    <property type="match status" value="1"/>
</dbReference>
<keyword evidence="10" id="KW-0732">Signal</keyword>
<evidence type="ECO:0000256" key="4">
    <source>
        <dbReference type="ARBA" id="ARBA00015895"/>
    </source>
</evidence>
<feature type="transmembrane region" description="Helical" evidence="30">
    <location>
        <begin position="1012"/>
        <end position="1033"/>
    </location>
</feature>
<evidence type="ECO:0000256" key="9">
    <source>
        <dbReference type="ARBA" id="ARBA00022723"/>
    </source>
</evidence>
<evidence type="ECO:0000256" key="18">
    <source>
        <dbReference type="ARBA" id="ARBA00023157"/>
    </source>
</evidence>
<keyword evidence="34" id="KW-1185">Reference proteome</keyword>
<evidence type="ECO:0000256" key="24">
    <source>
        <dbReference type="ARBA" id="ARBA00024675"/>
    </source>
</evidence>
<evidence type="ECO:0000256" key="12">
    <source>
        <dbReference type="ARBA" id="ARBA00022837"/>
    </source>
</evidence>
<dbReference type="PANTHER" id="PTHR18966">
    <property type="entry name" value="IONOTROPIC GLUTAMATE RECEPTOR"/>
    <property type="match status" value="1"/>
</dbReference>
<evidence type="ECO:0000256" key="13">
    <source>
        <dbReference type="ARBA" id="ARBA00022842"/>
    </source>
</evidence>
<keyword evidence="11" id="KW-0862">Zinc</keyword>
<evidence type="ECO:0000256" key="23">
    <source>
        <dbReference type="ARBA" id="ARBA00023303"/>
    </source>
</evidence>
<dbReference type="SUPFAM" id="SSF53822">
    <property type="entry name" value="Periplasmic binding protein-like I"/>
    <property type="match status" value="2"/>
</dbReference>
<evidence type="ECO:0000259" key="32">
    <source>
        <dbReference type="SMART" id="SM00918"/>
    </source>
</evidence>
<dbReference type="OrthoDB" id="5984008at2759"/>
<dbReference type="AlphaFoldDB" id="A0A7R8ZXY6"/>
<evidence type="ECO:0000256" key="2">
    <source>
        <dbReference type="ARBA" id="ARBA00008685"/>
    </source>
</evidence>
<feature type="disulfide bond" evidence="29">
    <location>
        <begin position="936"/>
        <end position="994"/>
    </location>
</feature>
<dbReference type="InterPro" id="IPR028082">
    <property type="entry name" value="Peripla_BP_I"/>
</dbReference>
<feature type="domain" description="Ionotropic glutamate receptor C-terminal" evidence="31">
    <location>
        <begin position="594"/>
        <end position="987"/>
    </location>
</feature>
<keyword evidence="18 29" id="KW-1015">Disulfide bond</keyword>
<dbReference type="GO" id="GO:0035235">
    <property type="term" value="P:ionotropic glutamate receptor signaling pathway"/>
    <property type="evidence" value="ECO:0007669"/>
    <property type="project" value="UniProtKB-ARBA"/>
</dbReference>
<keyword evidence="19" id="KW-0675">Receptor</keyword>
<keyword evidence="6" id="KW-1003">Cell membrane</keyword>
<evidence type="ECO:0000256" key="17">
    <source>
        <dbReference type="ARBA" id="ARBA00023136"/>
    </source>
</evidence>
<dbReference type="Proteomes" id="UP000677054">
    <property type="component" value="Unassembled WGS sequence"/>
</dbReference>
<reference evidence="33" key="1">
    <citation type="submission" date="2020-11" db="EMBL/GenBank/DDBJ databases">
        <authorList>
            <person name="Tran Van P."/>
        </authorList>
    </citation>
    <scope>NUCLEOTIDE SEQUENCE</scope>
</reference>
<evidence type="ECO:0000256" key="29">
    <source>
        <dbReference type="PIRSR" id="PIRSR601508-3"/>
    </source>
</evidence>
<evidence type="ECO:0000256" key="22">
    <source>
        <dbReference type="ARBA" id="ARBA00023286"/>
    </source>
</evidence>
<dbReference type="InterPro" id="IPR049872">
    <property type="entry name" value="NMDA1-like_ligand-bd"/>
</dbReference>
<evidence type="ECO:0000256" key="5">
    <source>
        <dbReference type="ARBA" id="ARBA00022448"/>
    </source>
</evidence>
<dbReference type="PRINTS" id="PR00177">
    <property type="entry name" value="NMDARECEPTOR"/>
</dbReference>
<keyword evidence="14 30" id="KW-1133">Transmembrane helix</keyword>
<dbReference type="CDD" id="cd13719">
    <property type="entry name" value="PBP2_iGluR_NMDA_Nr1"/>
    <property type="match status" value="1"/>
</dbReference>
<comment type="function">
    <text evidence="24">NMDA receptor subtype of glutamate-gated ion channels with high calcium permeability and voltage-dependent sensitivity to magnesium. Mediated by glycine. This protein plays a key role in synaptic plasticity, synaptogenesis, excitotoxicity, memory acquisition and learning. It mediates neuronal functions in glutamate neurotransmission. Is involved in the cell surface targeting of NMDA receptors. Plays a role in associative learning and in long-term memory consolidation.</text>
</comment>
<dbReference type="Pfam" id="PF10562">
    <property type="entry name" value="CaM_bdg_C0"/>
    <property type="match status" value="1"/>
</dbReference>
<dbReference type="GO" id="GO:0038023">
    <property type="term" value="F:signaling receptor activity"/>
    <property type="evidence" value="ECO:0007669"/>
    <property type="project" value="InterPro"/>
</dbReference>
<dbReference type="SMART" id="SM00918">
    <property type="entry name" value="Lig_chan-Glu_bd"/>
    <property type="match status" value="1"/>
</dbReference>
<keyword evidence="15" id="KW-0770">Synapse</keyword>
<dbReference type="SUPFAM" id="SSF81324">
    <property type="entry name" value="Voltage-gated potassium channels"/>
    <property type="match status" value="1"/>
</dbReference>
<evidence type="ECO:0000256" key="11">
    <source>
        <dbReference type="ARBA" id="ARBA00022833"/>
    </source>
</evidence>
<evidence type="ECO:0000256" key="21">
    <source>
        <dbReference type="ARBA" id="ARBA00023257"/>
    </source>
</evidence>
<dbReference type="GO" id="GO:0015276">
    <property type="term" value="F:ligand-gated monoatomic ion channel activity"/>
    <property type="evidence" value="ECO:0007669"/>
    <property type="project" value="InterPro"/>
</dbReference>
<feature type="binding site" evidence="27">
    <location>
        <position position="702"/>
    </location>
    <ligand>
        <name>L-glutamate</name>
        <dbReference type="ChEBI" id="CHEBI:29985"/>
    </ligand>
</feature>
<keyword evidence="8 30" id="KW-0812">Transmembrane</keyword>
<evidence type="ECO:0000256" key="25">
    <source>
        <dbReference type="ARBA" id="ARBA00034100"/>
    </source>
</evidence>
<feature type="site" description="Interaction with the cone snail toxin Con-ikot-ikot" evidence="28">
    <location>
        <position position="886"/>
    </location>
</feature>
<evidence type="ECO:0000259" key="31">
    <source>
        <dbReference type="SMART" id="SM00079"/>
    </source>
</evidence>
<dbReference type="SUPFAM" id="SSF53850">
    <property type="entry name" value="Periplasmic binding protein-like II"/>
    <property type="match status" value="1"/>
</dbReference>
<gene>
    <name evidence="33" type="ORF">DSTB1V02_LOCUS1051</name>
</gene>
<evidence type="ECO:0000256" key="26">
    <source>
        <dbReference type="ARBA" id="ARBA00034105"/>
    </source>
</evidence>
<comment type="subcellular location">
    <subcellularLocation>
        <location evidence="1">Cell membrane</location>
        <topology evidence="1">Multi-pass membrane protein</topology>
    </subcellularLocation>
    <subcellularLocation>
        <location evidence="25">Postsynaptic cell membrane</location>
    </subcellularLocation>
    <subcellularLocation>
        <location evidence="26">Postsynaptic density</location>
    </subcellularLocation>
</comment>
<keyword evidence="22" id="KW-1071">Ligand-gated ion channel</keyword>
<dbReference type="GO" id="GO:0017146">
    <property type="term" value="C:NMDA selective glutamate receptor complex"/>
    <property type="evidence" value="ECO:0007669"/>
    <property type="project" value="UniProtKB-ARBA"/>
</dbReference>
<dbReference type="CDD" id="cd06379">
    <property type="entry name" value="PBP1_iGluR_NMDA_NR1"/>
    <property type="match status" value="1"/>
</dbReference>
<dbReference type="InterPro" id="IPR001508">
    <property type="entry name" value="Iono_Glu_rcpt_met"/>
</dbReference>
<feature type="binding site" evidence="27">
    <location>
        <position position="704"/>
    </location>
    <ligand>
        <name>L-glutamate</name>
        <dbReference type="ChEBI" id="CHEBI:29985"/>
    </ligand>
</feature>
<feature type="site" description="Crucial to convey clamshell closure to channel opening" evidence="28">
    <location>
        <position position="856"/>
    </location>
</feature>
<dbReference type="Pfam" id="PF00060">
    <property type="entry name" value="Lig_chan"/>
    <property type="match status" value="1"/>
</dbReference>
<feature type="binding site" evidence="27">
    <location>
        <position position="924"/>
    </location>
    <ligand>
        <name>L-glutamate</name>
        <dbReference type="ChEBI" id="CHEBI:29985"/>
    </ligand>
</feature>
<keyword evidence="5" id="KW-0813">Transport</keyword>
<comment type="similarity">
    <text evidence="2">Belongs to the glutamate-gated ion channel (TC 1.A.10.1) family.</text>
</comment>
<evidence type="ECO:0000313" key="34">
    <source>
        <dbReference type="Proteomes" id="UP000677054"/>
    </source>
</evidence>
<dbReference type="InterPro" id="IPR018882">
    <property type="entry name" value="CaM-bd_C0_NMDA_rcpt_NR1"/>
</dbReference>
<evidence type="ECO:0000256" key="19">
    <source>
        <dbReference type="ARBA" id="ARBA00023170"/>
    </source>
</evidence>
<dbReference type="GO" id="GO:0014069">
    <property type="term" value="C:postsynaptic density"/>
    <property type="evidence" value="ECO:0007669"/>
    <property type="project" value="UniProtKB-SubCell"/>
</dbReference>
<feature type="transmembrane region" description="Helical" evidence="30">
    <location>
        <begin position="823"/>
        <end position="849"/>
    </location>
</feature>
<keyword evidence="13" id="KW-0460">Magnesium</keyword>
<evidence type="ECO:0000256" key="30">
    <source>
        <dbReference type="SAM" id="Phobius"/>
    </source>
</evidence>
<dbReference type="Gene3D" id="1.10.287.70">
    <property type="match status" value="1"/>
</dbReference>
<keyword evidence="17 30" id="KW-0472">Membrane</keyword>
<name>A0A7R8ZXY6_9CRUS</name>
<keyword evidence="20" id="KW-0325">Glycoprotein</keyword>
<evidence type="ECO:0000256" key="27">
    <source>
        <dbReference type="PIRSR" id="PIRSR601508-1"/>
    </source>
</evidence>
<keyword evidence="16" id="KW-0406">Ion transport</keyword>
<dbReference type="InterPro" id="IPR001320">
    <property type="entry name" value="Iontro_rcpt_C"/>
</dbReference>
<accession>A0A7R8ZXY6</accession>
<dbReference type="EMBL" id="CAJPEV010000089">
    <property type="protein sequence ID" value="CAG0880390.1"/>
    <property type="molecule type" value="Genomic_DNA"/>
</dbReference>
<comment type="subunit">
    <text evidence="3">Forms a heteromeric NMDA channel with Nmdar2.</text>
</comment>
<dbReference type="GO" id="GO:0046872">
    <property type="term" value="F:metal ion binding"/>
    <property type="evidence" value="ECO:0007669"/>
    <property type="project" value="UniProtKB-KW"/>
</dbReference>
<dbReference type="Pfam" id="PF01094">
    <property type="entry name" value="ANF_receptor"/>
    <property type="match status" value="3"/>
</dbReference>
<keyword evidence="12" id="KW-0106">Calcium</keyword>
<evidence type="ECO:0000256" key="16">
    <source>
        <dbReference type="ARBA" id="ARBA00023065"/>
    </source>
</evidence>
<dbReference type="Pfam" id="PF10613">
    <property type="entry name" value="Lig_chan-Glu_bd"/>
    <property type="match status" value="1"/>
</dbReference>
<evidence type="ECO:0000256" key="6">
    <source>
        <dbReference type="ARBA" id="ARBA00022475"/>
    </source>
</evidence>
<dbReference type="Gene3D" id="3.40.50.2300">
    <property type="match status" value="3"/>
</dbReference>